<dbReference type="Proteomes" id="UP000054683">
    <property type="component" value="Unassembled WGS sequence"/>
</dbReference>
<proteinExistence type="predicted"/>
<evidence type="ECO:0000313" key="2">
    <source>
        <dbReference type="Proteomes" id="UP000054683"/>
    </source>
</evidence>
<dbReference type="AlphaFoldDB" id="A0A158K046"/>
<evidence type="ECO:0000313" key="1">
    <source>
        <dbReference type="EMBL" id="SAL73820.1"/>
    </source>
</evidence>
<accession>A0A158K046</accession>
<dbReference type="EMBL" id="FCOK02000142">
    <property type="protein sequence ID" value="SAL73820.1"/>
    <property type="molecule type" value="Genomic_DNA"/>
</dbReference>
<reference evidence="1 2" key="1">
    <citation type="submission" date="2016-01" db="EMBL/GenBank/DDBJ databases">
        <authorList>
            <person name="Oliw E.H."/>
        </authorList>
    </citation>
    <scope>NUCLEOTIDE SEQUENCE [LARGE SCALE GENOMIC DNA]</scope>
    <source>
        <strain evidence="1">LMG 27134</strain>
    </source>
</reference>
<sequence length="148" mass="16546">MPAYFLVHHGIELTLKAYLRHAGVTIRELGSKKYGHDLHACYRKAKELGLLNIFNETSNDLNAMQMLVGLNDRHGLRYIRTGMKQFPLWSIVEPLAVRLHQAVAPVVGYRSFERAYGGTRSHDTVVDDEALAAQFETIILALGGSPKS</sequence>
<gene>
    <name evidence="1" type="ORF">AWB69_09082</name>
</gene>
<organism evidence="1 2">
    <name type="scientific">Caballeronia udeis</name>
    <dbReference type="NCBI Taxonomy" id="1232866"/>
    <lineage>
        <taxon>Bacteria</taxon>
        <taxon>Pseudomonadati</taxon>
        <taxon>Pseudomonadota</taxon>
        <taxon>Betaproteobacteria</taxon>
        <taxon>Burkholderiales</taxon>
        <taxon>Burkholderiaceae</taxon>
        <taxon>Caballeronia</taxon>
    </lineage>
</organism>
<name>A0A158K046_9BURK</name>
<protein>
    <submittedName>
        <fullName evidence="1">Uncharacterized protein</fullName>
    </submittedName>
</protein>